<dbReference type="EMBL" id="VSSQ01074460">
    <property type="protein sequence ID" value="MPN25323.1"/>
    <property type="molecule type" value="Genomic_DNA"/>
</dbReference>
<dbReference type="AlphaFoldDB" id="A0A645GNQ5"/>
<sequence length="92" mass="9760">MVDRLAHFKEVVGDEQALQNGFVTEHTMPNGEACFISRPSARFDSTEVAPTSCAPLVGADTVALLGELGLTGAEIEKLVETKAVYAGVQPKQ</sequence>
<comment type="caution">
    <text evidence="1">The sequence shown here is derived from an EMBL/GenBank/DDBJ whole genome shotgun (WGS) entry which is preliminary data.</text>
</comment>
<protein>
    <recommendedName>
        <fullName evidence="2">Formyl-CoA transferase</fullName>
    </recommendedName>
</protein>
<dbReference type="SUPFAM" id="SSF89796">
    <property type="entry name" value="CoA-transferase family III (CaiB/BaiF)"/>
    <property type="match status" value="1"/>
</dbReference>
<accession>A0A645GNQ5</accession>
<name>A0A645GNQ5_9ZZZZ</name>
<dbReference type="Gene3D" id="3.40.50.10540">
    <property type="entry name" value="Crotonobetainyl-coa:carnitine coa-transferase, domain 1"/>
    <property type="match status" value="1"/>
</dbReference>
<evidence type="ECO:0000313" key="1">
    <source>
        <dbReference type="EMBL" id="MPN25323.1"/>
    </source>
</evidence>
<evidence type="ECO:0008006" key="2">
    <source>
        <dbReference type="Google" id="ProtNLM"/>
    </source>
</evidence>
<proteinExistence type="predicted"/>
<dbReference type="InterPro" id="IPR023606">
    <property type="entry name" value="CoA-Trfase_III_dom_1_sf"/>
</dbReference>
<organism evidence="1">
    <name type="scientific">bioreactor metagenome</name>
    <dbReference type="NCBI Taxonomy" id="1076179"/>
    <lineage>
        <taxon>unclassified sequences</taxon>
        <taxon>metagenomes</taxon>
        <taxon>ecological metagenomes</taxon>
    </lineage>
</organism>
<gene>
    <name evidence="1" type="ORF">SDC9_172731</name>
</gene>
<reference evidence="1" key="1">
    <citation type="submission" date="2019-08" db="EMBL/GenBank/DDBJ databases">
        <authorList>
            <person name="Kucharzyk K."/>
            <person name="Murdoch R.W."/>
            <person name="Higgins S."/>
            <person name="Loffler F."/>
        </authorList>
    </citation>
    <scope>NUCLEOTIDE SEQUENCE</scope>
</reference>